<protein>
    <submittedName>
        <fullName evidence="5">Gfo/Idh/MocA family oxidoreductase</fullName>
    </submittedName>
</protein>
<keyword evidence="2" id="KW-0560">Oxidoreductase</keyword>
<evidence type="ECO:0000259" key="4">
    <source>
        <dbReference type="Pfam" id="PF22725"/>
    </source>
</evidence>
<evidence type="ECO:0000256" key="1">
    <source>
        <dbReference type="ARBA" id="ARBA00010928"/>
    </source>
</evidence>
<organism evidence="5">
    <name type="scientific">Tunturiibacter psychrotolerans</name>
    <dbReference type="NCBI Taxonomy" id="3069686"/>
    <lineage>
        <taxon>Bacteria</taxon>
        <taxon>Pseudomonadati</taxon>
        <taxon>Acidobacteriota</taxon>
        <taxon>Terriglobia</taxon>
        <taxon>Terriglobales</taxon>
        <taxon>Acidobacteriaceae</taxon>
        <taxon>Tunturiibacter</taxon>
    </lineage>
</organism>
<reference evidence="5" key="2">
    <citation type="journal article" date="2024" name="Environ. Microbiol.">
        <title>Genome analysis and description of Tunturibacter gen. nov. expands the diversity of Terriglobia in tundra soils.</title>
        <authorList>
            <person name="Messyasz A."/>
            <person name="Mannisto M.K."/>
            <person name="Kerkhof L.J."/>
            <person name="Haggblom M.M."/>
        </authorList>
    </citation>
    <scope>NUCLEOTIDE SEQUENCE</scope>
    <source>
        <strain evidence="5">X5P6</strain>
    </source>
</reference>
<dbReference type="InterPro" id="IPR000683">
    <property type="entry name" value="Gfo/Idh/MocA-like_OxRdtase_N"/>
</dbReference>
<dbReference type="Gene3D" id="3.40.50.720">
    <property type="entry name" value="NAD(P)-binding Rossmann-like Domain"/>
    <property type="match status" value="1"/>
</dbReference>
<dbReference type="KEGG" id="tpsc:RBB77_18230"/>
<dbReference type="PANTHER" id="PTHR22604:SF105">
    <property type="entry name" value="TRANS-1,2-DIHYDROBENZENE-1,2-DIOL DEHYDROGENASE"/>
    <property type="match status" value="1"/>
</dbReference>
<reference evidence="5" key="1">
    <citation type="submission" date="2023-08" db="EMBL/GenBank/DDBJ databases">
        <authorList>
            <person name="Messyasz A."/>
            <person name="Mannisto M.K."/>
            <person name="Kerkhof L.J."/>
            <person name="Haggblom M."/>
        </authorList>
    </citation>
    <scope>NUCLEOTIDE SEQUENCE</scope>
    <source>
        <strain evidence="5">X5P6</strain>
    </source>
</reference>
<dbReference type="EMBL" id="CP132942">
    <property type="protein sequence ID" value="XCB32360.1"/>
    <property type="molecule type" value="Genomic_DNA"/>
</dbReference>
<dbReference type="InterPro" id="IPR008354">
    <property type="entry name" value="Glc-Fru_OxRdtase_bac"/>
</dbReference>
<dbReference type="SUPFAM" id="SSF55347">
    <property type="entry name" value="Glyceraldehyde-3-phosphate dehydrogenase-like, C-terminal domain"/>
    <property type="match status" value="1"/>
</dbReference>
<dbReference type="Pfam" id="PF01408">
    <property type="entry name" value="GFO_IDH_MocA"/>
    <property type="match status" value="1"/>
</dbReference>
<dbReference type="GO" id="GO:0016491">
    <property type="term" value="F:oxidoreductase activity"/>
    <property type="evidence" value="ECO:0007669"/>
    <property type="project" value="UniProtKB-KW"/>
</dbReference>
<dbReference type="InterPro" id="IPR036291">
    <property type="entry name" value="NAD(P)-bd_dom_sf"/>
</dbReference>
<dbReference type="Gene3D" id="3.30.360.10">
    <property type="entry name" value="Dihydrodipicolinate Reductase, domain 2"/>
    <property type="match status" value="1"/>
</dbReference>
<dbReference type="PANTHER" id="PTHR22604">
    <property type="entry name" value="OXIDOREDUCTASES"/>
    <property type="match status" value="1"/>
</dbReference>
<name>A0AAU7ZNA4_9BACT</name>
<evidence type="ECO:0000313" key="5">
    <source>
        <dbReference type="EMBL" id="XCB32360.1"/>
    </source>
</evidence>
<dbReference type="Pfam" id="PF22725">
    <property type="entry name" value="GFO_IDH_MocA_C3"/>
    <property type="match status" value="1"/>
</dbReference>
<feature type="domain" description="GFO/IDH/MocA-like oxidoreductase" evidence="4">
    <location>
        <begin position="199"/>
        <end position="317"/>
    </location>
</feature>
<dbReference type="InterPro" id="IPR055170">
    <property type="entry name" value="GFO_IDH_MocA-like_dom"/>
</dbReference>
<dbReference type="RefSeq" id="WP_353063204.1">
    <property type="nucleotide sequence ID" value="NZ_CP132942.1"/>
</dbReference>
<evidence type="ECO:0000256" key="2">
    <source>
        <dbReference type="ARBA" id="ARBA00023002"/>
    </source>
</evidence>
<comment type="similarity">
    <text evidence="1">Belongs to the Gfo/Idh/MocA family.</text>
</comment>
<dbReference type="SUPFAM" id="SSF51735">
    <property type="entry name" value="NAD(P)-binding Rossmann-fold domains"/>
    <property type="match status" value="1"/>
</dbReference>
<evidence type="ECO:0000259" key="3">
    <source>
        <dbReference type="Pfam" id="PF01408"/>
    </source>
</evidence>
<gene>
    <name evidence="5" type="ORF">RBB77_18230</name>
</gene>
<proteinExistence type="inferred from homology"/>
<dbReference type="PRINTS" id="PR01775">
    <property type="entry name" value="GLFROXRDTASE"/>
</dbReference>
<dbReference type="GO" id="GO:0000166">
    <property type="term" value="F:nucleotide binding"/>
    <property type="evidence" value="ECO:0007669"/>
    <property type="project" value="InterPro"/>
</dbReference>
<sequence length="402" mass="44448">MPITELSRRTFLHSVAATALSASSFAQEPGGKINQVDEVQLSQIHGPSEQNEKAPGPFLPMDQRIGFAIVGLGRLSLNQILPAFGHSQYCKPVALVSGDREKALKVAGQYGIAPTAIYNYANFDQLGKNPEVKVIYVVLPNGMHEEYVVRGARTGKHILCEKPMATGSREAEHMISACKEAKVKLMIAYRQQYEPHNLALRQLVTEGKLGALRGFVSSNSQQQGDPTQWRLKKSLSGGGCLPDVGLYCLNASRFLSGEEPTEVMATIFQPKDDPRFTEVEASCSFSLKFPSGFAATCTTSYDVHKSQFLRLEGTKAWADMSPAYGYHGNRLKWSHLDGDRETEIVPQIEEEDQFALEMDHFAECILEGKTPHTPGEEGLKDHRIMEAIYDSARTRRIVVVST</sequence>
<feature type="domain" description="Gfo/Idh/MocA-like oxidoreductase N-terminal" evidence="3">
    <location>
        <begin position="66"/>
        <end position="189"/>
    </location>
</feature>
<dbReference type="InterPro" id="IPR050984">
    <property type="entry name" value="Gfo/Idh/MocA_domain"/>
</dbReference>
<dbReference type="AlphaFoldDB" id="A0AAU7ZNA4"/>
<accession>A0AAU7ZNA4</accession>